<protein>
    <recommendedName>
        <fullName evidence="5">DUF5671 domain-containing protein</fullName>
    </recommendedName>
</protein>
<feature type="chain" id="PRO_5009581420" description="DUF5671 domain-containing protein" evidence="2">
    <location>
        <begin position="29"/>
        <end position="136"/>
    </location>
</feature>
<proteinExistence type="predicted"/>
<dbReference type="Proteomes" id="UP000178930">
    <property type="component" value="Unassembled WGS sequence"/>
</dbReference>
<organism evidence="3 4">
    <name type="scientific">Candidatus Buchananbacteria bacterium RIFCSPHIGHO2_01_FULL_39_14</name>
    <dbReference type="NCBI Taxonomy" id="1797532"/>
    <lineage>
        <taxon>Bacteria</taxon>
        <taxon>Candidatus Buchananiibacteriota</taxon>
    </lineage>
</organism>
<accession>A0A1G1XY30</accession>
<keyword evidence="2" id="KW-0732">Signal</keyword>
<dbReference type="Pfam" id="PF18895">
    <property type="entry name" value="T4SS_pilin"/>
    <property type="match status" value="1"/>
</dbReference>
<dbReference type="InterPro" id="IPR043993">
    <property type="entry name" value="T4SS_pilin"/>
</dbReference>
<keyword evidence="1" id="KW-0472">Membrane</keyword>
<comment type="caution">
    <text evidence="3">The sequence shown here is derived from an EMBL/GenBank/DDBJ whole genome shotgun (WGS) entry which is preliminary data.</text>
</comment>
<dbReference type="STRING" id="1797532.A2729_01645"/>
<name>A0A1G1XY30_9BACT</name>
<feature type="transmembrane region" description="Helical" evidence="1">
    <location>
        <begin position="105"/>
        <end position="125"/>
    </location>
</feature>
<feature type="signal peptide" evidence="2">
    <location>
        <begin position="1"/>
        <end position="28"/>
    </location>
</feature>
<dbReference type="EMBL" id="MHIB01000015">
    <property type="protein sequence ID" value="OGY44516.1"/>
    <property type="molecule type" value="Genomic_DNA"/>
</dbReference>
<keyword evidence="1" id="KW-0812">Transmembrane</keyword>
<evidence type="ECO:0000313" key="3">
    <source>
        <dbReference type="EMBL" id="OGY44516.1"/>
    </source>
</evidence>
<feature type="transmembrane region" description="Helical" evidence="1">
    <location>
        <begin position="64"/>
        <end position="85"/>
    </location>
</feature>
<reference evidence="3 4" key="1">
    <citation type="journal article" date="2016" name="Nat. Commun.">
        <title>Thousands of microbial genomes shed light on interconnected biogeochemical processes in an aquifer system.</title>
        <authorList>
            <person name="Anantharaman K."/>
            <person name="Brown C.T."/>
            <person name="Hug L.A."/>
            <person name="Sharon I."/>
            <person name="Castelle C.J."/>
            <person name="Probst A.J."/>
            <person name="Thomas B.C."/>
            <person name="Singh A."/>
            <person name="Wilkins M.J."/>
            <person name="Karaoz U."/>
            <person name="Brodie E.L."/>
            <person name="Williams K.H."/>
            <person name="Hubbard S.S."/>
            <person name="Banfield J.F."/>
        </authorList>
    </citation>
    <scope>NUCLEOTIDE SEQUENCE [LARGE SCALE GENOMIC DNA]</scope>
</reference>
<gene>
    <name evidence="3" type="ORF">A2729_01645</name>
</gene>
<keyword evidence="1" id="KW-1133">Transmembrane helix</keyword>
<dbReference type="NCBIfam" id="NF045849">
    <property type="entry name" value="ICE_MMCAP2_0565"/>
    <property type="match status" value="1"/>
</dbReference>
<sequence length="136" mass="14525">MKKVFPLILGLTLALHLFSASLTWPVFAASEIPDLINEQLDPIGDVYGQDQVDPNALSRTIAEVIRVILGFLGVIFLVLILYAGFMWMTSAGNDEKIATAKKTMVAAIIGAAIVLLAFAITSFVITKLFEATAAAG</sequence>
<evidence type="ECO:0008006" key="5">
    <source>
        <dbReference type="Google" id="ProtNLM"/>
    </source>
</evidence>
<dbReference type="AlphaFoldDB" id="A0A1G1XY30"/>
<evidence type="ECO:0000256" key="1">
    <source>
        <dbReference type="SAM" id="Phobius"/>
    </source>
</evidence>
<evidence type="ECO:0000256" key="2">
    <source>
        <dbReference type="SAM" id="SignalP"/>
    </source>
</evidence>
<evidence type="ECO:0000313" key="4">
    <source>
        <dbReference type="Proteomes" id="UP000178930"/>
    </source>
</evidence>